<keyword evidence="8 13" id="KW-0472">Membrane</keyword>
<evidence type="ECO:0000256" key="13">
    <source>
        <dbReference type="SAM" id="Phobius"/>
    </source>
</evidence>
<comment type="caution">
    <text evidence="15">The sequence shown here is derived from an EMBL/GenBank/DDBJ whole genome shotgun (WGS) entry which is preliminary data.</text>
</comment>
<dbReference type="GO" id="GO:0005549">
    <property type="term" value="F:odorant binding"/>
    <property type="evidence" value="ECO:0007669"/>
    <property type="project" value="TreeGrafter"/>
</dbReference>
<feature type="transmembrane region" description="Helical" evidence="13">
    <location>
        <begin position="150"/>
        <end position="171"/>
    </location>
</feature>
<keyword evidence="12" id="KW-0807">Transducer</keyword>
<dbReference type="InterPro" id="IPR017452">
    <property type="entry name" value="GPCR_Rhodpsn_7TM"/>
</dbReference>
<dbReference type="GO" id="GO:0004984">
    <property type="term" value="F:olfactory receptor activity"/>
    <property type="evidence" value="ECO:0007669"/>
    <property type="project" value="InterPro"/>
</dbReference>
<keyword evidence="9" id="KW-1015">Disulfide bond</keyword>
<feature type="transmembrane region" description="Helical" evidence="13">
    <location>
        <begin position="68"/>
        <end position="88"/>
    </location>
</feature>
<dbReference type="InterPro" id="IPR000276">
    <property type="entry name" value="GPCR_Rhodpsn"/>
</dbReference>
<keyword evidence="3" id="KW-0716">Sensory transduction</keyword>
<keyword evidence="10 15" id="KW-0675">Receptor</keyword>
<evidence type="ECO:0000256" key="8">
    <source>
        <dbReference type="ARBA" id="ARBA00023136"/>
    </source>
</evidence>
<feature type="transmembrane region" description="Helical" evidence="13">
    <location>
        <begin position="205"/>
        <end position="229"/>
    </location>
</feature>
<dbReference type="InterPro" id="IPR052921">
    <property type="entry name" value="GPCR1_Superfamily_Member"/>
</dbReference>
<dbReference type="Proteomes" id="UP001059041">
    <property type="component" value="Unassembled WGS sequence"/>
</dbReference>
<dbReference type="GO" id="GO:0005886">
    <property type="term" value="C:plasma membrane"/>
    <property type="evidence" value="ECO:0007669"/>
    <property type="project" value="UniProtKB-SubCell"/>
</dbReference>
<evidence type="ECO:0000256" key="7">
    <source>
        <dbReference type="ARBA" id="ARBA00023040"/>
    </source>
</evidence>
<dbReference type="SUPFAM" id="SSF81321">
    <property type="entry name" value="Family A G protein-coupled receptor-like"/>
    <property type="match status" value="1"/>
</dbReference>
<feature type="transmembrane region" description="Helical" evidence="13">
    <location>
        <begin position="100"/>
        <end position="129"/>
    </location>
</feature>
<organism evidence="15 16">
    <name type="scientific">Triplophysa rosa</name>
    <name type="common">Cave loach</name>
    <dbReference type="NCBI Taxonomy" id="992332"/>
    <lineage>
        <taxon>Eukaryota</taxon>
        <taxon>Metazoa</taxon>
        <taxon>Chordata</taxon>
        <taxon>Craniata</taxon>
        <taxon>Vertebrata</taxon>
        <taxon>Euteleostomi</taxon>
        <taxon>Actinopterygii</taxon>
        <taxon>Neopterygii</taxon>
        <taxon>Teleostei</taxon>
        <taxon>Ostariophysi</taxon>
        <taxon>Cypriniformes</taxon>
        <taxon>Nemacheilidae</taxon>
        <taxon>Triplophysa</taxon>
    </lineage>
</organism>
<comment type="subcellular location">
    <subcellularLocation>
        <location evidence="1">Cell membrane</location>
        <topology evidence="1">Multi-pass membrane protein</topology>
    </subcellularLocation>
</comment>
<evidence type="ECO:0000256" key="1">
    <source>
        <dbReference type="ARBA" id="ARBA00004651"/>
    </source>
</evidence>
<accession>A0A9W7W7T3</accession>
<evidence type="ECO:0000259" key="14">
    <source>
        <dbReference type="PROSITE" id="PS50262"/>
    </source>
</evidence>
<feature type="domain" description="G-protein coupled receptors family 1 profile" evidence="14">
    <location>
        <begin position="50"/>
        <end position="298"/>
    </location>
</feature>
<dbReference type="GO" id="GO:0004930">
    <property type="term" value="F:G protein-coupled receptor activity"/>
    <property type="evidence" value="ECO:0007669"/>
    <property type="project" value="UniProtKB-KW"/>
</dbReference>
<dbReference type="AlphaFoldDB" id="A0A9W7W7T3"/>
<evidence type="ECO:0000256" key="3">
    <source>
        <dbReference type="ARBA" id="ARBA00022606"/>
    </source>
</evidence>
<evidence type="ECO:0000256" key="9">
    <source>
        <dbReference type="ARBA" id="ARBA00023157"/>
    </source>
</evidence>
<evidence type="ECO:0000313" key="15">
    <source>
        <dbReference type="EMBL" id="KAI7790171.1"/>
    </source>
</evidence>
<protein>
    <submittedName>
        <fullName evidence="15">Odorant receptor</fullName>
    </submittedName>
</protein>
<evidence type="ECO:0000256" key="4">
    <source>
        <dbReference type="ARBA" id="ARBA00022692"/>
    </source>
</evidence>
<reference evidence="15" key="1">
    <citation type="submission" date="2021-02" db="EMBL/GenBank/DDBJ databases">
        <title>Comparative genomics reveals that relaxation of natural selection precedes convergent phenotypic evolution of cavefish.</title>
        <authorList>
            <person name="Peng Z."/>
        </authorList>
    </citation>
    <scope>NUCLEOTIDE SEQUENCE</scope>
    <source>
        <tissue evidence="15">Muscle</tissue>
    </source>
</reference>
<gene>
    <name evidence="15" type="ORF">IRJ41_001973</name>
</gene>
<feature type="transmembrane region" description="Helical" evidence="13">
    <location>
        <begin position="281"/>
        <end position="303"/>
    </location>
</feature>
<sequence length="333" mass="38169">MVCVEQMMQLPLENTSSVLVFTLSGLNETMENRYVFFSLTALYYPLIVFCNVIVIYVIISYRKLHEPMYVFICNLCMNALFGTAGFYPKFMYDLLSEYHVISYAGCLIQIFVIYSSALCDFSTLTVMAYDRYVAICRPLEYHAKMTKKRVLQCILFCWLAPFCCMSVLIALTSRLTLCGSSIEKLYCENWAVAKLSCFSNTVNNVFGYIVILVYFGHAVLIFCSYIHLIGKCRKSMEGRLKFIQTCVPHLLALINVTLALLFDVLYSRYGSKSLPQGVRNFMALEFLLIPPILNPVIYGLNLTALRKQVMRVMTTELSQENFWSIILSLKTNI</sequence>
<name>A0A9W7W7T3_TRIRA</name>
<dbReference type="PANTHER" id="PTHR26451:SF871">
    <property type="entry name" value="ODORANT RECEPTOR-RELATED"/>
    <property type="match status" value="1"/>
</dbReference>
<dbReference type="EMBL" id="JAFHDT010000220">
    <property type="protein sequence ID" value="KAI7790171.1"/>
    <property type="molecule type" value="Genomic_DNA"/>
</dbReference>
<keyword evidence="6 13" id="KW-1133">Transmembrane helix</keyword>
<keyword evidence="4 13" id="KW-0812">Transmembrane</keyword>
<evidence type="ECO:0000256" key="5">
    <source>
        <dbReference type="ARBA" id="ARBA00022725"/>
    </source>
</evidence>
<dbReference type="Pfam" id="PF13853">
    <property type="entry name" value="7tm_4"/>
    <property type="match status" value="1"/>
</dbReference>
<evidence type="ECO:0000256" key="10">
    <source>
        <dbReference type="ARBA" id="ARBA00023170"/>
    </source>
</evidence>
<proteinExistence type="predicted"/>
<keyword evidence="7" id="KW-0297">G-protein coupled receptor</keyword>
<dbReference type="Gene3D" id="1.20.1070.10">
    <property type="entry name" value="Rhodopsin 7-helix transmembrane proteins"/>
    <property type="match status" value="1"/>
</dbReference>
<dbReference type="PANTHER" id="PTHR26451">
    <property type="entry name" value="G_PROTEIN_RECEP_F1_2 DOMAIN-CONTAINING PROTEIN"/>
    <property type="match status" value="1"/>
</dbReference>
<dbReference type="FunFam" id="1.20.1070.10:FF:000024">
    <property type="entry name" value="Olfactory receptor"/>
    <property type="match status" value="1"/>
</dbReference>
<dbReference type="PROSITE" id="PS00237">
    <property type="entry name" value="G_PROTEIN_RECEP_F1_1"/>
    <property type="match status" value="1"/>
</dbReference>
<keyword evidence="2" id="KW-1003">Cell membrane</keyword>
<evidence type="ECO:0000256" key="11">
    <source>
        <dbReference type="ARBA" id="ARBA00023180"/>
    </source>
</evidence>
<evidence type="ECO:0000256" key="6">
    <source>
        <dbReference type="ARBA" id="ARBA00022989"/>
    </source>
</evidence>
<keyword evidence="16" id="KW-1185">Reference proteome</keyword>
<evidence type="ECO:0000256" key="2">
    <source>
        <dbReference type="ARBA" id="ARBA00022475"/>
    </source>
</evidence>
<keyword evidence="11" id="KW-0325">Glycoprotein</keyword>
<dbReference type="InterPro" id="IPR000725">
    <property type="entry name" value="Olfact_rcpt"/>
</dbReference>
<keyword evidence="5" id="KW-0552">Olfaction</keyword>
<feature type="transmembrane region" description="Helical" evidence="13">
    <location>
        <begin position="34"/>
        <end position="59"/>
    </location>
</feature>
<evidence type="ECO:0000256" key="12">
    <source>
        <dbReference type="ARBA" id="ARBA00023224"/>
    </source>
</evidence>
<dbReference type="PROSITE" id="PS50262">
    <property type="entry name" value="G_PROTEIN_RECEP_F1_2"/>
    <property type="match status" value="1"/>
</dbReference>
<evidence type="ECO:0000313" key="16">
    <source>
        <dbReference type="Proteomes" id="UP001059041"/>
    </source>
</evidence>
<dbReference type="PRINTS" id="PR00245">
    <property type="entry name" value="OLFACTORYR"/>
</dbReference>
<feature type="transmembrane region" description="Helical" evidence="13">
    <location>
        <begin position="250"/>
        <end position="269"/>
    </location>
</feature>